<evidence type="ECO:0000313" key="4">
    <source>
        <dbReference type="EMBL" id="HHM43979.1"/>
    </source>
</evidence>
<evidence type="ECO:0000256" key="1">
    <source>
        <dbReference type="ARBA" id="ARBA00023015"/>
    </source>
</evidence>
<evidence type="ECO:0000256" key="3">
    <source>
        <dbReference type="SAM" id="Coils"/>
    </source>
</evidence>
<feature type="coiled-coil region" evidence="3">
    <location>
        <begin position="28"/>
        <end position="86"/>
    </location>
</feature>
<dbReference type="SUPFAM" id="SSF140718">
    <property type="entry name" value="Mediator hinge subcomplex-like"/>
    <property type="match status" value="1"/>
</dbReference>
<proteinExistence type="predicted"/>
<protein>
    <submittedName>
        <fullName evidence="4">Uncharacterized protein</fullName>
    </submittedName>
</protein>
<dbReference type="InterPro" id="IPR037212">
    <property type="entry name" value="Med7/Med21-like"/>
</dbReference>
<dbReference type="EMBL" id="DRXH01000055">
    <property type="protein sequence ID" value="HHM43979.1"/>
    <property type="molecule type" value="Genomic_DNA"/>
</dbReference>
<reference evidence="4" key="1">
    <citation type="journal article" date="2020" name="mSystems">
        <title>Genome- and Community-Level Interaction Insights into Carbon Utilization and Element Cycling Functions of Hydrothermarchaeota in Hydrothermal Sediment.</title>
        <authorList>
            <person name="Zhou Z."/>
            <person name="Liu Y."/>
            <person name="Xu W."/>
            <person name="Pan J."/>
            <person name="Luo Z.H."/>
            <person name="Li M."/>
        </authorList>
    </citation>
    <scope>NUCLEOTIDE SEQUENCE [LARGE SCALE GENOMIC DNA]</scope>
    <source>
        <strain evidence="4">SpSt-1074</strain>
    </source>
</reference>
<organism evidence="4">
    <name type="scientific">Caldiarchaeum subterraneum</name>
    <dbReference type="NCBI Taxonomy" id="311458"/>
    <lineage>
        <taxon>Archaea</taxon>
        <taxon>Nitrososphaerota</taxon>
        <taxon>Candidatus Caldarchaeales</taxon>
        <taxon>Candidatus Caldarchaeaceae</taxon>
        <taxon>Candidatus Caldarchaeum</taxon>
    </lineage>
</organism>
<accession>A0A7J3VSF5</accession>
<keyword evidence="1" id="KW-0805">Transcription regulation</keyword>
<sequence length="103" mass="11724">MPEEKNEKVIELDFLETPKGPVARFEGVRQLAELIVEVFEEIEKVNAKINSLPREEKTPEGFEKKLKDIEDQLTILSDDMREVLNALGELSATVAQMKKALKL</sequence>
<evidence type="ECO:0000256" key="2">
    <source>
        <dbReference type="ARBA" id="ARBA00023163"/>
    </source>
</evidence>
<name>A0A7J3VSF5_CALS0</name>
<comment type="caution">
    <text evidence="4">The sequence shown here is derived from an EMBL/GenBank/DDBJ whole genome shotgun (WGS) entry which is preliminary data.</text>
</comment>
<dbReference type="AlphaFoldDB" id="A0A7J3VSF5"/>
<keyword evidence="3" id="KW-0175">Coiled coil</keyword>
<gene>
    <name evidence="4" type="ORF">ENM31_01595</name>
</gene>
<keyword evidence="2" id="KW-0804">Transcription</keyword>